<evidence type="ECO:0000313" key="3">
    <source>
        <dbReference type="Proteomes" id="UP000008783"/>
    </source>
</evidence>
<keyword evidence="3" id="KW-1185">Reference proteome</keyword>
<evidence type="ECO:0000313" key="2">
    <source>
        <dbReference type="EMBL" id="EFP82901.2"/>
    </source>
</evidence>
<sequence length="75" mass="8233">MGFLIMLVIQQSIIVKRSIASAIIQRTRGEGGMASNGRVANKGHRKGSLVSCGEAGRRINEEKKGRAKVQKNRKR</sequence>
<accession>E3KF74</accession>
<proteinExistence type="predicted"/>
<dbReference type="KEGG" id="pgr:PGTG_09869"/>
<dbReference type="EMBL" id="DS178284">
    <property type="protein sequence ID" value="EFP82901.2"/>
    <property type="molecule type" value="Genomic_DNA"/>
</dbReference>
<reference evidence="3" key="2">
    <citation type="journal article" date="2011" name="Proc. Natl. Acad. Sci. U.S.A.">
        <title>Obligate biotrophy features unraveled by the genomic analysis of rust fungi.</title>
        <authorList>
            <person name="Duplessis S."/>
            <person name="Cuomo C.A."/>
            <person name="Lin Y.-C."/>
            <person name="Aerts A."/>
            <person name="Tisserant E."/>
            <person name="Veneault-Fourrey C."/>
            <person name="Joly D.L."/>
            <person name="Hacquard S."/>
            <person name="Amselem J."/>
            <person name="Cantarel B.L."/>
            <person name="Chiu R."/>
            <person name="Coutinho P.M."/>
            <person name="Feau N."/>
            <person name="Field M."/>
            <person name="Frey P."/>
            <person name="Gelhaye E."/>
            <person name="Goldberg J."/>
            <person name="Grabherr M.G."/>
            <person name="Kodira C.D."/>
            <person name="Kohler A."/>
            <person name="Kuees U."/>
            <person name="Lindquist E.A."/>
            <person name="Lucas S.M."/>
            <person name="Mago R."/>
            <person name="Mauceli E."/>
            <person name="Morin E."/>
            <person name="Murat C."/>
            <person name="Pangilinan J.L."/>
            <person name="Park R."/>
            <person name="Pearson M."/>
            <person name="Quesneville H."/>
            <person name="Rouhier N."/>
            <person name="Sakthikumar S."/>
            <person name="Salamov A.A."/>
            <person name="Schmutz J."/>
            <person name="Selles B."/>
            <person name="Shapiro H."/>
            <person name="Tanguay P."/>
            <person name="Tuskan G.A."/>
            <person name="Henrissat B."/>
            <person name="Van de Peer Y."/>
            <person name="Rouze P."/>
            <person name="Ellis J.G."/>
            <person name="Dodds P.N."/>
            <person name="Schein J.E."/>
            <person name="Zhong S."/>
            <person name="Hamelin R.C."/>
            <person name="Grigoriev I.V."/>
            <person name="Szabo L.J."/>
            <person name="Martin F."/>
        </authorList>
    </citation>
    <scope>NUCLEOTIDE SEQUENCE [LARGE SCALE GENOMIC DNA]</scope>
    <source>
        <strain evidence="3">CRL 75-36-700-3 / race SCCL</strain>
    </source>
</reference>
<evidence type="ECO:0000256" key="1">
    <source>
        <dbReference type="SAM" id="MobiDB-lite"/>
    </source>
</evidence>
<dbReference type="InParanoid" id="E3KF74"/>
<dbReference type="RefSeq" id="XP_003327320.2">
    <property type="nucleotide sequence ID" value="XM_003327272.2"/>
</dbReference>
<gene>
    <name evidence="2" type="ORF">PGTG_09869</name>
</gene>
<dbReference type="VEuPathDB" id="FungiDB:PGTG_09869"/>
<dbReference type="HOGENOM" id="CLU_2672274_0_0_1"/>
<protein>
    <submittedName>
        <fullName evidence="2">Uncharacterized protein</fullName>
    </submittedName>
</protein>
<feature type="region of interest" description="Disordered" evidence="1">
    <location>
        <begin position="31"/>
        <end position="75"/>
    </location>
</feature>
<reference key="1">
    <citation type="submission" date="2007-01" db="EMBL/GenBank/DDBJ databases">
        <title>The Genome Sequence of Puccinia graminis f. sp. tritici Strain CRL 75-36-700-3.</title>
        <authorList>
            <consortium name="The Broad Institute Genome Sequencing Platform"/>
            <person name="Birren B."/>
            <person name="Lander E."/>
            <person name="Galagan J."/>
            <person name="Nusbaum C."/>
            <person name="Devon K."/>
            <person name="Cuomo C."/>
            <person name="Jaffe D."/>
            <person name="Butler J."/>
            <person name="Alvarez P."/>
            <person name="Gnerre S."/>
            <person name="Grabherr M."/>
            <person name="Mauceli E."/>
            <person name="Brockman W."/>
            <person name="Young S."/>
            <person name="LaButti K."/>
            <person name="Sykes S."/>
            <person name="DeCaprio D."/>
            <person name="Crawford M."/>
            <person name="Koehrsen M."/>
            <person name="Engels R."/>
            <person name="Montgomery P."/>
            <person name="Pearson M."/>
            <person name="Howarth C."/>
            <person name="Larson L."/>
            <person name="White J."/>
            <person name="Zeng Q."/>
            <person name="Kodira C."/>
            <person name="Yandava C."/>
            <person name="Alvarado L."/>
            <person name="O'Leary S."/>
            <person name="Szabo L."/>
            <person name="Dean R."/>
            <person name="Schein J."/>
        </authorList>
    </citation>
    <scope>NUCLEOTIDE SEQUENCE</scope>
    <source>
        <strain>CRL 75-36-700-3</strain>
    </source>
</reference>
<feature type="compositionally biased region" description="Basic and acidic residues" evidence="1">
    <location>
        <begin position="55"/>
        <end position="64"/>
    </location>
</feature>
<dbReference type="GeneID" id="10544612"/>
<dbReference type="AlphaFoldDB" id="E3KF74"/>
<dbReference type="Proteomes" id="UP000008783">
    <property type="component" value="Unassembled WGS sequence"/>
</dbReference>
<feature type="compositionally biased region" description="Basic residues" evidence="1">
    <location>
        <begin position="65"/>
        <end position="75"/>
    </location>
</feature>
<name>E3KF74_PUCGT</name>
<organism evidence="2 3">
    <name type="scientific">Puccinia graminis f. sp. tritici (strain CRL 75-36-700-3 / race SCCL)</name>
    <name type="common">Black stem rust fungus</name>
    <dbReference type="NCBI Taxonomy" id="418459"/>
    <lineage>
        <taxon>Eukaryota</taxon>
        <taxon>Fungi</taxon>
        <taxon>Dikarya</taxon>
        <taxon>Basidiomycota</taxon>
        <taxon>Pucciniomycotina</taxon>
        <taxon>Pucciniomycetes</taxon>
        <taxon>Pucciniales</taxon>
        <taxon>Pucciniaceae</taxon>
        <taxon>Puccinia</taxon>
    </lineage>
</organism>